<dbReference type="AlphaFoldDB" id="A0A5C3KFN0"/>
<sequence>MLARQLMVSEASVLLMAFKHHSAWWTGKDIGSHSVFEVQSDLSPKWSLVYSVPHNDDRTSIGPWVTSSDTARRPSQVEEEGQAYCQNRSIQRMYEAVGNESSMKHLSRTSEPLHQQPRKAKGPRGRTWALKGTSIRSIPVKSRRSGGLEAIRWTENHPTYRQRKPDHFYPKANRSIVDSDMAVTQRSDFIVARIPGGAVRTWQQVNDDVFSGDSEGCLQTFRKHPLGWNLATYDLGG</sequence>
<feature type="region of interest" description="Disordered" evidence="1">
    <location>
        <begin position="99"/>
        <end position="127"/>
    </location>
</feature>
<gene>
    <name evidence="2" type="ORF">FA15DRAFT_660317</name>
</gene>
<evidence type="ECO:0000313" key="3">
    <source>
        <dbReference type="Proteomes" id="UP000307440"/>
    </source>
</evidence>
<dbReference type="EMBL" id="ML210368">
    <property type="protein sequence ID" value="TFK18949.1"/>
    <property type="molecule type" value="Genomic_DNA"/>
</dbReference>
<accession>A0A5C3KFN0</accession>
<name>A0A5C3KFN0_COPMA</name>
<dbReference type="Proteomes" id="UP000307440">
    <property type="component" value="Unassembled WGS sequence"/>
</dbReference>
<evidence type="ECO:0000256" key="1">
    <source>
        <dbReference type="SAM" id="MobiDB-lite"/>
    </source>
</evidence>
<feature type="region of interest" description="Disordered" evidence="1">
    <location>
        <begin position="61"/>
        <end position="81"/>
    </location>
</feature>
<organism evidence="2 3">
    <name type="scientific">Coprinopsis marcescibilis</name>
    <name type="common">Agaric fungus</name>
    <name type="synonym">Psathyrella marcescibilis</name>
    <dbReference type="NCBI Taxonomy" id="230819"/>
    <lineage>
        <taxon>Eukaryota</taxon>
        <taxon>Fungi</taxon>
        <taxon>Dikarya</taxon>
        <taxon>Basidiomycota</taxon>
        <taxon>Agaricomycotina</taxon>
        <taxon>Agaricomycetes</taxon>
        <taxon>Agaricomycetidae</taxon>
        <taxon>Agaricales</taxon>
        <taxon>Agaricineae</taxon>
        <taxon>Psathyrellaceae</taxon>
        <taxon>Coprinopsis</taxon>
    </lineage>
</organism>
<protein>
    <submittedName>
        <fullName evidence="2">Uncharacterized protein</fullName>
    </submittedName>
</protein>
<evidence type="ECO:0000313" key="2">
    <source>
        <dbReference type="EMBL" id="TFK18949.1"/>
    </source>
</evidence>
<proteinExistence type="predicted"/>
<keyword evidence="3" id="KW-1185">Reference proteome</keyword>
<reference evidence="2 3" key="1">
    <citation type="journal article" date="2019" name="Nat. Ecol. Evol.">
        <title>Megaphylogeny resolves global patterns of mushroom evolution.</title>
        <authorList>
            <person name="Varga T."/>
            <person name="Krizsan K."/>
            <person name="Foldi C."/>
            <person name="Dima B."/>
            <person name="Sanchez-Garcia M."/>
            <person name="Sanchez-Ramirez S."/>
            <person name="Szollosi G.J."/>
            <person name="Szarkandi J.G."/>
            <person name="Papp V."/>
            <person name="Albert L."/>
            <person name="Andreopoulos W."/>
            <person name="Angelini C."/>
            <person name="Antonin V."/>
            <person name="Barry K.W."/>
            <person name="Bougher N.L."/>
            <person name="Buchanan P."/>
            <person name="Buyck B."/>
            <person name="Bense V."/>
            <person name="Catcheside P."/>
            <person name="Chovatia M."/>
            <person name="Cooper J."/>
            <person name="Damon W."/>
            <person name="Desjardin D."/>
            <person name="Finy P."/>
            <person name="Geml J."/>
            <person name="Haridas S."/>
            <person name="Hughes K."/>
            <person name="Justo A."/>
            <person name="Karasinski D."/>
            <person name="Kautmanova I."/>
            <person name="Kiss B."/>
            <person name="Kocsube S."/>
            <person name="Kotiranta H."/>
            <person name="LaButti K.M."/>
            <person name="Lechner B.E."/>
            <person name="Liimatainen K."/>
            <person name="Lipzen A."/>
            <person name="Lukacs Z."/>
            <person name="Mihaltcheva S."/>
            <person name="Morgado L.N."/>
            <person name="Niskanen T."/>
            <person name="Noordeloos M.E."/>
            <person name="Ohm R.A."/>
            <person name="Ortiz-Santana B."/>
            <person name="Ovrebo C."/>
            <person name="Racz N."/>
            <person name="Riley R."/>
            <person name="Savchenko A."/>
            <person name="Shiryaev A."/>
            <person name="Soop K."/>
            <person name="Spirin V."/>
            <person name="Szebenyi C."/>
            <person name="Tomsovsky M."/>
            <person name="Tulloss R.E."/>
            <person name="Uehling J."/>
            <person name="Grigoriev I.V."/>
            <person name="Vagvolgyi C."/>
            <person name="Papp T."/>
            <person name="Martin F.M."/>
            <person name="Miettinen O."/>
            <person name="Hibbett D.S."/>
            <person name="Nagy L.G."/>
        </authorList>
    </citation>
    <scope>NUCLEOTIDE SEQUENCE [LARGE SCALE GENOMIC DNA]</scope>
    <source>
        <strain evidence="2 3">CBS 121175</strain>
    </source>
</reference>